<feature type="transmembrane region" description="Helical" evidence="1">
    <location>
        <begin position="236"/>
        <end position="254"/>
    </location>
</feature>
<accession>A0A4Q9M849</accession>
<protein>
    <submittedName>
        <fullName evidence="2">Uncharacterized protein</fullName>
    </submittedName>
</protein>
<proteinExistence type="predicted"/>
<evidence type="ECO:0000256" key="1">
    <source>
        <dbReference type="SAM" id="Phobius"/>
    </source>
</evidence>
<reference evidence="2" key="1">
    <citation type="submission" date="2019-01" db="EMBL/GenBank/DDBJ databases">
        <title>Draft genome sequences of three monokaryotic isolates of the white-rot basidiomycete fungus Dichomitus squalens.</title>
        <authorList>
            <consortium name="DOE Joint Genome Institute"/>
            <person name="Lopez S.C."/>
            <person name="Andreopoulos B."/>
            <person name="Pangilinan J."/>
            <person name="Lipzen A."/>
            <person name="Riley R."/>
            <person name="Ahrendt S."/>
            <person name="Ng V."/>
            <person name="Barry K."/>
            <person name="Daum C."/>
            <person name="Grigoriev I.V."/>
            <person name="Hilden K.S."/>
            <person name="Makela M.R."/>
            <person name="de Vries R.P."/>
        </authorList>
    </citation>
    <scope>NUCLEOTIDE SEQUENCE [LARGE SCALE GENOMIC DNA]</scope>
    <source>
        <strain evidence="2">OM18370.1</strain>
    </source>
</reference>
<dbReference type="OrthoDB" id="2756618at2759"/>
<feature type="transmembrane region" description="Helical" evidence="1">
    <location>
        <begin position="201"/>
        <end position="224"/>
    </location>
</feature>
<gene>
    <name evidence="2" type="ORF">BD311DRAFT_676402</name>
</gene>
<feature type="transmembrane region" description="Helical" evidence="1">
    <location>
        <begin position="12"/>
        <end position="35"/>
    </location>
</feature>
<feature type="transmembrane region" description="Helical" evidence="1">
    <location>
        <begin position="160"/>
        <end position="181"/>
    </location>
</feature>
<dbReference type="EMBL" id="ML143547">
    <property type="protein sequence ID" value="TBU22328.1"/>
    <property type="molecule type" value="Genomic_DNA"/>
</dbReference>
<organism evidence="2">
    <name type="scientific">Dichomitus squalens</name>
    <dbReference type="NCBI Taxonomy" id="114155"/>
    <lineage>
        <taxon>Eukaryota</taxon>
        <taxon>Fungi</taxon>
        <taxon>Dikarya</taxon>
        <taxon>Basidiomycota</taxon>
        <taxon>Agaricomycotina</taxon>
        <taxon>Agaricomycetes</taxon>
        <taxon>Polyporales</taxon>
        <taxon>Polyporaceae</taxon>
        <taxon>Dichomitus</taxon>
    </lineage>
</organism>
<keyword evidence="1" id="KW-0812">Transmembrane</keyword>
<keyword evidence="1" id="KW-1133">Transmembrane helix</keyword>
<feature type="transmembrane region" description="Helical" evidence="1">
    <location>
        <begin position="96"/>
        <end position="115"/>
    </location>
</feature>
<keyword evidence="1" id="KW-0472">Membrane</keyword>
<evidence type="ECO:0000313" key="2">
    <source>
        <dbReference type="EMBL" id="TBU22328.1"/>
    </source>
</evidence>
<name>A0A4Q9M849_9APHY</name>
<feature type="transmembrane region" description="Helical" evidence="1">
    <location>
        <begin position="122"/>
        <end position="140"/>
    </location>
</feature>
<dbReference type="AlphaFoldDB" id="A0A4Q9M849"/>
<sequence length="332" mass="36475">MPMLIDVAELAGLAAEGALYGIFLCLFCVCGYDLVRRRARQESELSWPMVTAGVLLIVLATARFIVDIANVFVAFIRHDPRSARLAYLEDVTQPLFTTKHILFITSLFVGDSFVSGERISGLFSYLWVYPDIVAGYYTMWAYSNLPDQTIPSEAKWLKSFFSLSLVANALATSLLAFRIWYVDRQRAHVAIDSAGSSLTPIIRIILESGAINAATLFAFVMTLSFGSQGLEIMSEMATPLVGIIFSIVILRIGYRRHGDSYYTTQHPRSRTLTWRAGKSGTGVRGFTGAAATMATVADLSNREIYVNESTTSKLDGGDGHELTSFRVTASAV</sequence>
<feature type="transmembrane region" description="Helical" evidence="1">
    <location>
        <begin position="47"/>
        <end position="76"/>
    </location>
</feature>
<dbReference type="Proteomes" id="UP000292957">
    <property type="component" value="Unassembled WGS sequence"/>
</dbReference>